<dbReference type="OrthoDB" id="2151789at2759"/>
<dbReference type="InterPro" id="IPR016166">
    <property type="entry name" value="FAD-bd_PCMH"/>
</dbReference>
<dbReference type="Pfam" id="PF01565">
    <property type="entry name" value="FAD_binding_4"/>
    <property type="match status" value="1"/>
</dbReference>
<name>A0A423WJI8_9PEZI</name>
<keyword evidence="3" id="KW-0274">FAD</keyword>
<proteinExistence type="inferred from homology"/>
<gene>
    <name evidence="6" type="ORF">VPNG_07215</name>
</gene>
<dbReference type="GO" id="GO:0071949">
    <property type="term" value="F:FAD binding"/>
    <property type="evidence" value="ECO:0007669"/>
    <property type="project" value="InterPro"/>
</dbReference>
<dbReference type="InterPro" id="IPR036318">
    <property type="entry name" value="FAD-bd_PCMH-like_sf"/>
</dbReference>
<evidence type="ECO:0000256" key="1">
    <source>
        <dbReference type="ARBA" id="ARBA00005466"/>
    </source>
</evidence>
<dbReference type="GO" id="GO:0016491">
    <property type="term" value="F:oxidoreductase activity"/>
    <property type="evidence" value="ECO:0007669"/>
    <property type="project" value="UniProtKB-KW"/>
</dbReference>
<dbReference type="SUPFAM" id="SSF56176">
    <property type="entry name" value="FAD-binding/transporter-associated domain-like"/>
    <property type="match status" value="1"/>
</dbReference>
<dbReference type="Gene3D" id="3.30.465.10">
    <property type="match status" value="1"/>
</dbReference>
<keyword evidence="4" id="KW-0560">Oxidoreductase</keyword>
<dbReference type="Gene3D" id="3.40.462.20">
    <property type="match status" value="1"/>
</dbReference>
<sequence>MSYPETSKALTDVFEGSVLQPGSEEYEKDNSSYFSAFENEVKPSYIAKPTSVRQVQDLIRALRPHLLSGDLQVAVRGTGHTPFAGSANIQDGVTIDTRGLKGITLSADRSVVEIAAGETWASVYAELERHGLTVAGGRVGRVGVVGLVLGGGLSMFSGRTGFACDSVLEFEVVLASGEVIRANAETNADLLTALRGGLNNFGIVTSLKMRTFKAGDIWGGVTYYMPDTFSQLVRNACDFVQGEQDPDAHIMASAGYGFGHRVVTCVMYHTAGKENPPSLQGFTSMEPQIKQMSTMRTSTHTGFCKELSKFSSDGLRQYWASITIRPDVPLMELFHRRWEETLDKVKDAEGFIFSFGFHPLTSALLEASEKAGGNAMNIPPSDGPLFVVLINPVWKEAIDDERIFAEVGRLVAELRQLARERGLLHRYIFTNYGYSEDDVIAGYGEESVSRLRETSKRYDPEGVFQKSVPGGFKLVAKEA</sequence>
<keyword evidence="2" id="KW-0285">Flavoprotein</keyword>
<reference evidence="6 7" key="1">
    <citation type="submission" date="2015-09" db="EMBL/GenBank/DDBJ databases">
        <title>Host preference determinants of Valsa canker pathogens revealed by comparative genomics.</title>
        <authorList>
            <person name="Yin Z."/>
            <person name="Huang L."/>
        </authorList>
    </citation>
    <scope>NUCLEOTIDE SEQUENCE [LARGE SCALE GENOMIC DNA]</scope>
    <source>
        <strain evidence="6 7">SXYLt</strain>
    </source>
</reference>
<evidence type="ECO:0000256" key="3">
    <source>
        <dbReference type="ARBA" id="ARBA00022827"/>
    </source>
</evidence>
<comment type="similarity">
    <text evidence="1">Belongs to the oxygen-dependent FAD-linked oxidoreductase family.</text>
</comment>
<dbReference type="InterPro" id="IPR006094">
    <property type="entry name" value="Oxid_FAD_bind_N"/>
</dbReference>
<evidence type="ECO:0000313" key="7">
    <source>
        <dbReference type="Proteomes" id="UP000285146"/>
    </source>
</evidence>
<dbReference type="PANTHER" id="PTHR42973">
    <property type="entry name" value="BINDING OXIDOREDUCTASE, PUTATIVE (AFU_ORTHOLOGUE AFUA_1G17690)-RELATED"/>
    <property type="match status" value="1"/>
</dbReference>
<evidence type="ECO:0000256" key="4">
    <source>
        <dbReference type="ARBA" id="ARBA00023002"/>
    </source>
</evidence>
<dbReference type="AlphaFoldDB" id="A0A423WJI8"/>
<keyword evidence="7" id="KW-1185">Reference proteome</keyword>
<dbReference type="STRING" id="1230097.A0A423WJI8"/>
<dbReference type="Gene3D" id="3.30.43.10">
    <property type="entry name" value="Uridine Diphospho-n-acetylenolpyruvylglucosamine Reductase, domain 2"/>
    <property type="match status" value="1"/>
</dbReference>
<evidence type="ECO:0000256" key="2">
    <source>
        <dbReference type="ARBA" id="ARBA00022630"/>
    </source>
</evidence>
<evidence type="ECO:0000313" key="6">
    <source>
        <dbReference type="EMBL" id="ROW03605.1"/>
    </source>
</evidence>
<organism evidence="6 7">
    <name type="scientific">Cytospora leucostoma</name>
    <dbReference type="NCBI Taxonomy" id="1230097"/>
    <lineage>
        <taxon>Eukaryota</taxon>
        <taxon>Fungi</taxon>
        <taxon>Dikarya</taxon>
        <taxon>Ascomycota</taxon>
        <taxon>Pezizomycotina</taxon>
        <taxon>Sordariomycetes</taxon>
        <taxon>Sordariomycetidae</taxon>
        <taxon>Diaporthales</taxon>
        <taxon>Cytosporaceae</taxon>
        <taxon>Cytospora</taxon>
    </lineage>
</organism>
<dbReference type="EMBL" id="LKEB01000049">
    <property type="protein sequence ID" value="ROW03605.1"/>
    <property type="molecule type" value="Genomic_DNA"/>
</dbReference>
<dbReference type="InParanoid" id="A0A423WJI8"/>
<protein>
    <recommendedName>
        <fullName evidence="5">FAD-binding PCMH-type domain-containing protein</fullName>
    </recommendedName>
</protein>
<dbReference type="Proteomes" id="UP000285146">
    <property type="component" value="Unassembled WGS sequence"/>
</dbReference>
<dbReference type="InterPro" id="IPR016169">
    <property type="entry name" value="FAD-bd_PCMH_sub2"/>
</dbReference>
<feature type="domain" description="FAD-binding PCMH-type" evidence="5">
    <location>
        <begin position="39"/>
        <end position="214"/>
    </location>
</feature>
<evidence type="ECO:0000259" key="5">
    <source>
        <dbReference type="PROSITE" id="PS51387"/>
    </source>
</evidence>
<comment type="caution">
    <text evidence="6">The sequence shown here is derived from an EMBL/GenBank/DDBJ whole genome shotgun (WGS) entry which is preliminary data.</text>
</comment>
<dbReference type="PROSITE" id="PS51387">
    <property type="entry name" value="FAD_PCMH"/>
    <property type="match status" value="1"/>
</dbReference>
<dbReference type="PANTHER" id="PTHR42973:SF22">
    <property type="entry name" value="FAD-BINDING PCMH-TYPE DOMAIN-CONTAINING PROTEIN-RELATED"/>
    <property type="match status" value="1"/>
</dbReference>
<dbReference type="InterPro" id="IPR016167">
    <property type="entry name" value="FAD-bd_PCMH_sub1"/>
</dbReference>
<accession>A0A423WJI8</accession>
<dbReference type="InterPro" id="IPR050416">
    <property type="entry name" value="FAD-linked_Oxidoreductase"/>
</dbReference>